<dbReference type="AlphaFoldDB" id="A0AAD7RMY6"/>
<comment type="caution">
    <text evidence="1">The sequence shown here is derived from an EMBL/GenBank/DDBJ whole genome shotgun (WGS) entry which is preliminary data.</text>
</comment>
<dbReference type="Proteomes" id="UP001221898">
    <property type="component" value="Unassembled WGS sequence"/>
</dbReference>
<accession>A0AAD7RMY6</accession>
<evidence type="ECO:0000313" key="1">
    <source>
        <dbReference type="EMBL" id="KAJ8387169.1"/>
    </source>
</evidence>
<dbReference type="EMBL" id="JAINUG010000216">
    <property type="protein sequence ID" value="KAJ8387169.1"/>
    <property type="molecule type" value="Genomic_DNA"/>
</dbReference>
<evidence type="ECO:0000313" key="2">
    <source>
        <dbReference type="Proteomes" id="UP001221898"/>
    </source>
</evidence>
<reference evidence="1" key="1">
    <citation type="journal article" date="2023" name="Science">
        <title>Genome structures resolve the early diversification of teleost fishes.</title>
        <authorList>
            <person name="Parey E."/>
            <person name="Louis A."/>
            <person name="Montfort J."/>
            <person name="Bouchez O."/>
            <person name="Roques C."/>
            <person name="Iampietro C."/>
            <person name="Lluch J."/>
            <person name="Castinel A."/>
            <person name="Donnadieu C."/>
            <person name="Desvignes T."/>
            <person name="Floi Bucao C."/>
            <person name="Jouanno E."/>
            <person name="Wen M."/>
            <person name="Mejri S."/>
            <person name="Dirks R."/>
            <person name="Jansen H."/>
            <person name="Henkel C."/>
            <person name="Chen W.J."/>
            <person name="Zahm M."/>
            <person name="Cabau C."/>
            <person name="Klopp C."/>
            <person name="Thompson A.W."/>
            <person name="Robinson-Rechavi M."/>
            <person name="Braasch I."/>
            <person name="Lecointre G."/>
            <person name="Bobe J."/>
            <person name="Postlethwait J.H."/>
            <person name="Berthelot C."/>
            <person name="Roest Crollius H."/>
            <person name="Guiguen Y."/>
        </authorList>
    </citation>
    <scope>NUCLEOTIDE SEQUENCE</scope>
    <source>
        <strain evidence="1">NC1722</strain>
    </source>
</reference>
<protein>
    <submittedName>
        <fullName evidence="1">Uncharacterized protein</fullName>
    </submittedName>
</protein>
<proteinExistence type="predicted"/>
<keyword evidence="2" id="KW-1185">Reference proteome</keyword>
<sequence>WDHVSVTAKGGKSRKQHWRSLRAALTVSYCACITEPFLTEGHSRTWRGSTEGETKYTFPRYSLTTFRSACCYSSALCIAAVRRTNSAESGLQTKERHSQQFKNRMADRDTLPLPLEVRARLAELELELSEAGDLPGNNPRSCAMA</sequence>
<organism evidence="1 2">
    <name type="scientific">Aldrovandia affinis</name>
    <dbReference type="NCBI Taxonomy" id="143900"/>
    <lineage>
        <taxon>Eukaryota</taxon>
        <taxon>Metazoa</taxon>
        <taxon>Chordata</taxon>
        <taxon>Craniata</taxon>
        <taxon>Vertebrata</taxon>
        <taxon>Euteleostomi</taxon>
        <taxon>Actinopterygii</taxon>
        <taxon>Neopterygii</taxon>
        <taxon>Teleostei</taxon>
        <taxon>Notacanthiformes</taxon>
        <taxon>Halosauridae</taxon>
        <taxon>Aldrovandia</taxon>
    </lineage>
</organism>
<feature type="non-terminal residue" evidence="1">
    <location>
        <position position="145"/>
    </location>
</feature>
<name>A0AAD7RMY6_9TELE</name>
<gene>
    <name evidence="1" type="ORF">AAFF_G00159810</name>
</gene>